<gene>
    <name evidence="2" type="ORF">LCGC14_1859570</name>
    <name evidence="1" type="ORF">LCGC14_1952080</name>
</gene>
<proteinExistence type="predicted"/>
<name>A0A0F9G7S0_9ZZZZ</name>
<reference evidence="2" key="1">
    <citation type="journal article" date="2015" name="Nature">
        <title>Complex archaea that bridge the gap between prokaryotes and eukaryotes.</title>
        <authorList>
            <person name="Spang A."/>
            <person name="Saw J.H."/>
            <person name="Jorgensen S.L."/>
            <person name="Zaremba-Niedzwiedzka K."/>
            <person name="Martijn J."/>
            <person name="Lind A.E."/>
            <person name="van Eijk R."/>
            <person name="Schleper C."/>
            <person name="Guy L."/>
            <person name="Ettema T.J."/>
        </authorList>
    </citation>
    <scope>NUCLEOTIDE SEQUENCE</scope>
</reference>
<dbReference type="AlphaFoldDB" id="A0A0F9G7S0"/>
<protein>
    <submittedName>
        <fullName evidence="2">Uncharacterized protein</fullName>
    </submittedName>
</protein>
<evidence type="ECO:0000313" key="1">
    <source>
        <dbReference type="EMBL" id="KKL85700.1"/>
    </source>
</evidence>
<comment type="caution">
    <text evidence="2">The sequence shown here is derived from an EMBL/GenBank/DDBJ whole genome shotgun (WGS) entry which is preliminary data.</text>
</comment>
<organism evidence="2">
    <name type="scientific">marine sediment metagenome</name>
    <dbReference type="NCBI Taxonomy" id="412755"/>
    <lineage>
        <taxon>unclassified sequences</taxon>
        <taxon>metagenomes</taxon>
        <taxon>ecological metagenomes</taxon>
    </lineage>
</organism>
<accession>A0A0F9G7S0</accession>
<sequence length="78" mass="9321">MRLLLNLVRLAFWIWVWRPVPRNEWLEMEIRVMRIAWVIQRMTSTVQEATQAFSGLVKAWDSLPDAIKEEVRRLDASP</sequence>
<evidence type="ECO:0000313" key="2">
    <source>
        <dbReference type="EMBL" id="KKL94944.1"/>
    </source>
</evidence>
<dbReference type="EMBL" id="LAZR01021333">
    <property type="protein sequence ID" value="KKL85700.1"/>
    <property type="molecule type" value="Genomic_DNA"/>
</dbReference>
<dbReference type="EMBL" id="LAZR01018797">
    <property type="protein sequence ID" value="KKL94944.1"/>
    <property type="molecule type" value="Genomic_DNA"/>
</dbReference>